<evidence type="ECO:0000256" key="3">
    <source>
        <dbReference type="ARBA" id="ARBA00022475"/>
    </source>
</evidence>
<dbReference type="PROSITE" id="PS50850">
    <property type="entry name" value="MFS"/>
    <property type="match status" value="1"/>
</dbReference>
<dbReference type="Proteomes" id="UP000004846">
    <property type="component" value="Unassembled WGS sequence"/>
</dbReference>
<feature type="transmembrane region" description="Helical" evidence="7">
    <location>
        <begin position="295"/>
        <end position="316"/>
    </location>
</feature>
<protein>
    <submittedName>
        <fullName evidence="9">Drug resistance MFS transporter, drug:H+ antiporter-2 family</fullName>
    </submittedName>
</protein>
<dbReference type="Pfam" id="PF07690">
    <property type="entry name" value="MFS_1"/>
    <property type="match status" value="1"/>
</dbReference>
<dbReference type="PANTHER" id="PTHR23501:SF191">
    <property type="entry name" value="VACUOLAR BASIC AMINO ACID TRANSPORTER 4"/>
    <property type="match status" value="1"/>
</dbReference>
<evidence type="ECO:0000313" key="9">
    <source>
        <dbReference type="EMBL" id="EFM82139.1"/>
    </source>
</evidence>
<organism evidence="9 10">
    <name type="scientific">Enterococcus faecalis TX4248</name>
    <dbReference type="NCBI Taxonomy" id="749495"/>
    <lineage>
        <taxon>Bacteria</taxon>
        <taxon>Bacillati</taxon>
        <taxon>Bacillota</taxon>
        <taxon>Bacilli</taxon>
        <taxon>Lactobacillales</taxon>
        <taxon>Enterococcaceae</taxon>
        <taxon>Enterococcus</taxon>
    </lineage>
</organism>
<keyword evidence="4 7" id="KW-0812">Transmembrane</keyword>
<evidence type="ECO:0000256" key="4">
    <source>
        <dbReference type="ARBA" id="ARBA00022692"/>
    </source>
</evidence>
<evidence type="ECO:0000256" key="6">
    <source>
        <dbReference type="ARBA" id="ARBA00023136"/>
    </source>
</evidence>
<feature type="transmembrane region" description="Helical" evidence="7">
    <location>
        <begin position="398"/>
        <end position="418"/>
    </location>
</feature>
<feature type="transmembrane region" description="Helical" evidence="7">
    <location>
        <begin position="455"/>
        <end position="481"/>
    </location>
</feature>
<dbReference type="SUPFAM" id="SSF103473">
    <property type="entry name" value="MFS general substrate transporter"/>
    <property type="match status" value="1"/>
</dbReference>
<dbReference type="InterPro" id="IPR020846">
    <property type="entry name" value="MFS_dom"/>
</dbReference>
<dbReference type="AlphaFoldDB" id="A0A125W412"/>
<dbReference type="PANTHER" id="PTHR23501">
    <property type="entry name" value="MAJOR FACILITATOR SUPERFAMILY"/>
    <property type="match status" value="1"/>
</dbReference>
<evidence type="ECO:0000313" key="10">
    <source>
        <dbReference type="Proteomes" id="UP000004846"/>
    </source>
</evidence>
<feature type="transmembrane region" description="Helical" evidence="7">
    <location>
        <begin position="44"/>
        <end position="63"/>
    </location>
</feature>
<gene>
    <name evidence="9" type="ORF">HMPREF9498_02270</name>
</gene>
<dbReference type="InterPro" id="IPR036259">
    <property type="entry name" value="MFS_trans_sf"/>
</dbReference>
<dbReference type="InterPro" id="IPR011701">
    <property type="entry name" value="MFS"/>
</dbReference>
<feature type="transmembrane region" description="Helical" evidence="7">
    <location>
        <begin position="100"/>
        <end position="122"/>
    </location>
</feature>
<dbReference type="GO" id="GO:0005886">
    <property type="term" value="C:plasma membrane"/>
    <property type="evidence" value="ECO:0007669"/>
    <property type="project" value="UniProtKB-SubCell"/>
</dbReference>
<keyword evidence="2" id="KW-0813">Transport</keyword>
<feature type="transmembrane region" description="Helical" evidence="7">
    <location>
        <begin position="263"/>
        <end position="283"/>
    </location>
</feature>
<feature type="domain" description="Major facilitator superfamily (MFS) profile" evidence="8">
    <location>
        <begin position="10"/>
        <end position="486"/>
    </location>
</feature>
<reference evidence="9 10" key="1">
    <citation type="submission" date="2010-07" db="EMBL/GenBank/DDBJ databases">
        <authorList>
            <person name="Sid Ahmed O."/>
        </authorList>
    </citation>
    <scope>NUCLEOTIDE SEQUENCE [LARGE SCALE GENOMIC DNA]</scope>
    <source>
        <strain evidence="9 10">TX4248</strain>
    </source>
</reference>
<dbReference type="Gene3D" id="1.20.1250.20">
    <property type="entry name" value="MFS general substrate transporter like domains"/>
    <property type="match status" value="1"/>
</dbReference>
<feature type="transmembrane region" description="Helical" evidence="7">
    <location>
        <begin position="161"/>
        <end position="184"/>
    </location>
</feature>
<accession>A0A125W412</accession>
<feature type="transmembrane region" description="Helical" evidence="7">
    <location>
        <begin position="223"/>
        <end position="243"/>
    </location>
</feature>
<keyword evidence="3" id="KW-1003">Cell membrane</keyword>
<dbReference type="EMBL" id="AEBR01000076">
    <property type="protein sequence ID" value="EFM82139.1"/>
    <property type="molecule type" value="Genomic_DNA"/>
</dbReference>
<dbReference type="HOGENOM" id="CLU_000960_2_5_9"/>
<evidence type="ECO:0000259" key="8">
    <source>
        <dbReference type="PROSITE" id="PS50850"/>
    </source>
</evidence>
<feature type="transmembrane region" description="Helical" evidence="7">
    <location>
        <begin position="12"/>
        <end position="32"/>
    </location>
</feature>
<evidence type="ECO:0000256" key="2">
    <source>
        <dbReference type="ARBA" id="ARBA00022448"/>
    </source>
</evidence>
<comment type="subcellular location">
    <subcellularLocation>
        <location evidence="1">Cell membrane</location>
        <topology evidence="1">Multi-pass membrane protein</topology>
    </subcellularLocation>
</comment>
<feature type="transmembrane region" description="Helical" evidence="7">
    <location>
        <begin position="352"/>
        <end position="377"/>
    </location>
</feature>
<feature type="transmembrane region" description="Helical" evidence="7">
    <location>
        <begin position="328"/>
        <end position="346"/>
    </location>
</feature>
<comment type="caution">
    <text evidence="9">The sequence shown here is derived from an EMBL/GenBank/DDBJ whole genome shotgun (WGS) entry which is preliminary data.</text>
</comment>
<name>A0A125W412_ENTFL</name>
<dbReference type="Gene3D" id="1.20.1720.10">
    <property type="entry name" value="Multidrug resistance protein D"/>
    <property type="match status" value="1"/>
</dbReference>
<feature type="transmembrane region" description="Helical" evidence="7">
    <location>
        <begin position="75"/>
        <end position="94"/>
    </location>
</feature>
<dbReference type="GO" id="GO:0022857">
    <property type="term" value="F:transmembrane transporter activity"/>
    <property type="evidence" value="ECO:0007669"/>
    <property type="project" value="InterPro"/>
</dbReference>
<keyword evidence="5 7" id="KW-1133">Transmembrane helix</keyword>
<dbReference type="CDD" id="cd17502">
    <property type="entry name" value="MFS_Azr1_MDR_like"/>
    <property type="match status" value="1"/>
</dbReference>
<dbReference type="FunFam" id="1.20.1720.10:FF:000004">
    <property type="entry name" value="EmrB/QacA family drug resistance transporter"/>
    <property type="match status" value="1"/>
</dbReference>
<dbReference type="PRINTS" id="PR01036">
    <property type="entry name" value="TCRTETB"/>
</dbReference>
<proteinExistence type="predicted"/>
<feature type="transmembrane region" description="Helical" evidence="7">
    <location>
        <begin position="134"/>
        <end position="155"/>
    </location>
</feature>
<evidence type="ECO:0000256" key="1">
    <source>
        <dbReference type="ARBA" id="ARBA00004651"/>
    </source>
</evidence>
<evidence type="ECO:0000256" key="7">
    <source>
        <dbReference type="SAM" id="Phobius"/>
    </source>
</evidence>
<dbReference type="RefSeq" id="WP_002402443.1">
    <property type="nucleotide sequence ID" value="NZ_GL454471.1"/>
</dbReference>
<keyword evidence="6 7" id="KW-0472">Membrane</keyword>
<feature type="transmembrane region" description="Helical" evidence="7">
    <location>
        <begin position="196"/>
        <end position="217"/>
    </location>
</feature>
<sequence length="488" mass="52278">MAKETNVKLVTVSVFVATFMTAIEGTIVSTAMPTIVGSLHGMEIMNWVFSIYLLTNAMLTPIYGKLADKIGRKPVFMIGIIIFILGSSLCGFAQDMLTLIIARAIQGVGAGAILPVALTIIADMYSLDKRAKILGLNSAAWGIASIFGPLAGGFIVDTVGWHWIFFINVPIGLVLLGLISIFLVEPKRERTKMPMDILGSVTLMAVLLTLLLGFQMISDNGFTLVTFGCLSLSVLFFVAFVMIEKRAQDPVIDLHLFNQPTFVLVNLIAALISGFLMGIDVYIPMWMQGVLGKSAGIGGLVLAPMSLLWMAGSFIASSFMEKYAMKKVLTIGLSILLVGAIFLVVMPMAVPFWLFFVVSSVLGVGFGITITTTTVTAQSTVEPEKMGVATSFNTLVRTIGQTVMVSIFGVILNAGMFAKLEASALNVDTDVMNQLVNPHTANLIPAALLKPLRGILYAGLHNVYLVGAGLVVVALLLNIFAKAQRAKV</sequence>
<evidence type="ECO:0000256" key="5">
    <source>
        <dbReference type="ARBA" id="ARBA00022989"/>
    </source>
</evidence>